<comment type="caution">
    <text evidence="1">The sequence shown here is derived from an EMBL/GenBank/DDBJ whole genome shotgun (WGS) entry which is preliminary data.</text>
</comment>
<dbReference type="Proteomes" id="UP001054837">
    <property type="component" value="Unassembled WGS sequence"/>
</dbReference>
<keyword evidence="2" id="KW-1185">Reference proteome</keyword>
<reference evidence="1 2" key="1">
    <citation type="submission" date="2021-06" db="EMBL/GenBank/DDBJ databases">
        <title>Caerostris darwini draft genome.</title>
        <authorList>
            <person name="Kono N."/>
            <person name="Arakawa K."/>
        </authorList>
    </citation>
    <scope>NUCLEOTIDE SEQUENCE [LARGE SCALE GENOMIC DNA]</scope>
</reference>
<organism evidence="1 2">
    <name type="scientific">Caerostris darwini</name>
    <dbReference type="NCBI Taxonomy" id="1538125"/>
    <lineage>
        <taxon>Eukaryota</taxon>
        <taxon>Metazoa</taxon>
        <taxon>Ecdysozoa</taxon>
        <taxon>Arthropoda</taxon>
        <taxon>Chelicerata</taxon>
        <taxon>Arachnida</taxon>
        <taxon>Araneae</taxon>
        <taxon>Araneomorphae</taxon>
        <taxon>Entelegynae</taxon>
        <taxon>Araneoidea</taxon>
        <taxon>Araneidae</taxon>
        <taxon>Caerostris</taxon>
    </lineage>
</organism>
<name>A0AAV4VH08_9ARAC</name>
<sequence length="110" mass="12573">MIYSFPNQLFENHKRNILFAKKCQVPLNTCVKQTPPELLRMHPNDPGHLFDVILPPCAVDLRGGSRMAKSTITPCVLCYVTPYGLRLLLIRFSHDGRETALLSCYRNMPE</sequence>
<gene>
    <name evidence="1" type="ORF">CDAR_175821</name>
</gene>
<proteinExistence type="predicted"/>
<dbReference type="AlphaFoldDB" id="A0AAV4VH08"/>
<dbReference type="EMBL" id="BPLQ01013024">
    <property type="protein sequence ID" value="GIY69230.1"/>
    <property type="molecule type" value="Genomic_DNA"/>
</dbReference>
<accession>A0AAV4VH08</accession>
<evidence type="ECO:0000313" key="1">
    <source>
        <dbReference type="EMBL" id="GIY69230.1"/>
    </source>
</evidence>
<protein>
    <submittedName>
        <fullName evidence="1">Uncharacterized protein</fullName>
    </submittedName>
</protein>
<evidence type="ECO:0000313" key="2">
    <source>
        <dbReference type="Proteomes" id="UP001054837"/>
    </source>
</evidence>